<evidence type="ECO:0000256" key="3">
    <source>
        <dbReference type="SAM" id="SignalP"/>
    </source>
</evidence>
<name>A0A4Q9NZ99_9APHY</name>
<keyword evidence="2" id="KW-0472">Membrane</keyword>
<feature type="chain" id="PRO_5043960804" evidence="3">
    <location>
        <begin position="31"/>
        <end position="408"/>
    </location>
</feature>
<reference evidence="4 5" key="1">
    <citation type="submission" date="2019-01" db="EMBL/GenBank/DDBJ databases">
        <title>Draft genome sequences of three monokaryotic isolates of the white-rot basidiomycete fungus Dichomitus squalens.</title>
        <authorList>
            <consortium name="DOE Joint Genome Institute"/>
            <person name="Lopez S.C."/>
            <person name="Andreopoulos B."/>
            <person name="Pangilinan J."/>
            <person name="Lipzen A."/>
            <person name="Riley R."/>
            <person name="Ahrendt S."/>
            <person name="Ng V."/>
            <person name="Barry K."/>
            <person name="Daum C."/>
            <person name="Grigoriev I.V."/>
            <person name="Hilden K.S."/>
            <person name="Makela M.R."/>
            <person name="de Vries R.P."/>
        </authorList>
    </citation>
    <scope>NUCLEOTIDE SEQUENCE [LARGE SCALE GENOMIC DNA]</scope>
    <source>
        <strain evidence="4 5">CBS 464.89</strain>
    </source>
</reference>
<keyword evidence="2" id="KW-0812">Transmembrane</keyword>
<dbReference type="EMBL" id="ML145090">
    <property type="protein sequence ID" value="TBU63176.1"/>
    <property type="molecule type" value="Genomic_DNA"/>
</dbReference>
<keyword evidence="3" id="KW-0732">Signal</keyword>
<feature type="compositionally biased region" description="Basic and acidic residues" evidence="1">
    <location>
        <begin position="325"/>
        <end position="335"/>
    </location>
</feature>
<evidence type="ECO:0000256" key="1">
    <source>
        <dbReference type="SAM" id="MobiDB-lite"/>
    </source>
</evidence>
<accession>A0A4Q9NZ99</accession>
<dbReference type="Proteomes" id="UP000292082">
    <property type="component" value="Unassembled WGS sequence"/>
</dbReference>
<sequence>MLRRAVSLGSSLPMLHVLSFLILSARLVVAASWSVAIDDTYGDVATGAMPIYNPPSAWTQGQACISENEDCLVDLDPKQVSNGTWHYSVGSSDDAPPRTIDLNFEGNSISVYCIISQVDRVRIAVVNMTFELDGQPVDTFFHDPSGTKDGAGNYDIQYNVAVYQSNLITPGNHTLRISSIGGSSMYFDYALYTTESDLHNPTMSALPSASAPSGTPATYAQNASSAHPRLGVIVGAAAGGAVLLIAIGILAFILIRRRRRAGEDLLRHRNDSLSKGGCRVYGRHDSQSDRRSIMSMDSVTLENHRASTPYFPFKDPDPFSPTSPSRDRGDADKTSVDVSPTDSSSLRYFPALSSSVDQPAPRIVVTRGETHLVGPDNSMARFARQTMVEREAELMRRMREMEAALVAK</sequence>
<protein>
    <submittedName>
        <fullName evidence="4">Uncharacterized protein</fullName>
    </submittedName>
</protein>
<evidence type="ECO:0000256" key="2">
    <source>
        <dbReference type="SAM" id="Phobius"/>
    </source>
</evidence>
<evidence type="ECO:0000313" key="4">
    <source>
        <dbReference type="EMBL" id="TBU63176.1"/>
    </source>
</evidence>
<organism evidence="4 5">
    <name type="scientific">Dichomitus squalens</name>
    <dbReference type="NCBI Taxonomy" id="114155"/>
    <lineage>
        <taxon>Eukaryota</taxon>
        <taxon>Fungi</taxon>
        <taxon>Dikarya</taxon>
        <taxon>Basidiomycota</taxon>
        <taxon>Agaricomycotina</taxon>
        <taxon>Agaricomycetes</taxon>
        <taxon>Polyporales</taxon>
        <taxon>Polyporaceae</taxon>
        <taxon>Dichomitus</taxon>
    </lineage>
</organism>
<proteinExistence type="predicted"/>
<dbReference type="AlphaFoldDB" id="A0A4Q9NZ99"/>
<evidence type="ECO:0000313" key="5">
    <source>
        <dbReference type="Proteomes" id="UP000292082"/>
    </source>
</evidence>
<dbReference type="CDD" id="cd12087">
    <property type="entry name" value="TM_EGFR-like"/>
    <property type="match status" value="1"/>
</dbReference>
<feature type="region of interest" description="Disordered" evidence="1">
    <location>
        <begin position="307"/>
        <end position="343"/>
    </location>
</feature>
<keyword evidence="5" id="KW-1185">Reference proteome</keyword>
<feature type="signal peptide" evidence="3">
    <location>
        <begin position="1"/>
        <end position="30"/>
    </location>
</feature>
<keyword evidence="2" id="KW-1133">Transmembrane helix</keyword>
<gene>
    <name evidence="4" type="ORF">BD310DRAFT_620829</name>
</gene>
<feature type="transmembrane region" description="Helical" evidence="2">
    <location>
        <begin position="230"/>
        <end position="255"/>
    </location>
</feature>